<evidence type="ECO:0000313" key="3">
    <source>
        <dbReference type="EMBL" id="BCJ64020.1"/>
    </source>
</evidence>
<evidence type="ECO:0000313" key="4">
    <source>
        <dbReference type="Proteomes" id="UP000680866"/>
    </source>
</evidence>
<feature type="compositionally biased region" description="Gly residues" evidence="1">
    <location>
        <begin position="346"/>
        <end position="356"/>
    </location>
</feature>
<reference evidence="3" key="1">
    <citation type="submission" date="2020-08" db="EMBL/GenBank/DDBJ databases">
        <title>Whole genome shotgun sequence of Polymorphospora rubra NBRC 101157.</title>
        <authorList>
            <person name="Komaki H."/>
            <person name="Tamura T."/>
        </authorList>
    </citation>
    <scope>NUCLEOTIDE SEQUENCE</scope>
    <source>
        <strain evidence="3">NBRC 101157</strain>
    </source>
</reference>
<name>A0A810MU31_9ACTN</name>
<feature type="domain" description="VWFA" evidence="2">
    <location>
        <begin position="379"/>
        <end position="571"/>
    </location>
</feature>
<evidence type="ECO:0000259" key="2">
    <source>
        <dbReference type="PROSITE" id="PS50234"/>
    </source>
</evidence>
<dbReference type="SMART" id="SM00327">
    <property type="entry name" value="VWA"/>
    <property type="match status" value="1"/>
</dbReference>
<dbReference type="Gene3D" id="3.40.50.410">
    <property type="entry name" value="von Willebrand factor, type A domain"/>
    <property type="match status" value="1"/>
</dbReference>
<feature type="region of interest" description="Disordered" evidence="1">
    <location>
        <begin position="305"/>
        <end position="363"/>
    </location>
</feature>
<evidence type="ECO:0000256" key="1">
    <source>
        <dbReference type="SAM" id="MobiDB-lite"/>
    </source>
</evidence>
<dbReference type="AlphaFoldDB" id="A0A810MU31"/>
<accession>A0A810MU31</accession>
<dbReference type="Proteomes" id="UP000680866">
    <property type="component" value="Chromosome"/>
</dbReference>
<dbReference type="SUPFAM" id="SSF53300">
    <property type="entry name" value="vWA-like"/>
    <property type="match status" value="1"/>
</dbReference>
<proteinExistence type="predicted"/>
<keyword evidence="4" id="KW-1185">Reference proteome</keyword>
<dbReference type="Pfam" id="PF13531">
    <property type="entry name" value="SBP_bac_11"/>
    <property type="match status" value="1"/>
</dbReference>
<gene>
    <name evidence="3" type="ORF">Prubr_10410</name>
</gene>
<sequence>MMALVVVAVGGWFVYRTLAGAGCSGEVPLNVAAAPEIAPAVEAAAQAWIEDGAAVDGRCVAVTVSGTDPVDVAAAVAGLHGISLAGVGRASGTAVMPDVWVPDSSTWLLRLSAAAPGFAPTNNASVAHSPVVVAMPEPVATSFGWPDEQLTWTDLLQQITTGTQLRTGIVDPTRDSAGLSLLLAIGGAASAAGDGAQQAMTGALRALATGRSALRQDLVARFPRSADPAAVASALSAAALSEEDVIAYNAARPPISLAALYPQPASMSLDYPYAVLPGTDPARAAAAEALFSVLDTTAFKDRLGARGLRGPDGSWGQGFEAPRGARAGLPEPPSAAPQPTASSDAGGSGAPGGAPAGGPDPAAVDRALSTWTAVTLPARMLAVIDVSGSMLQRVPTAGGATRMQVTLQAAQRGLGLFDDSWAVGLWTFSTELAGGRDYREEQPVGPLSSQRSRLLASLNAITPKPTGDTGLYDTVLAAYESMQEGWEPGRVNSVVMLTDGRNDDADGISQEKLLADLQALVDPRRPIQVVIIGIGDGVSRDELESITKVTGGGVFVTEDPAKIGDIFLQAIALRPAAPG</sequence>
<dbReference type="EMBL" id="AP023359">
    <property type="protein sequence ID" value="BCJ64020.1"/>
    <property type="molecule type" value="Genomic_DNA"/>
</dbReference>
<dbReference type="KEGG" id="pry:Prubr_10410"/>
<dbReference type="PROSITE" id="PS50234">
    <property type="entry name" value="VWFA"/>
    <property type="match status" value="1"/>
</dbReference>
<dbReference type="InterPro" id="IPR036465">
    <property type="entry name" value="vWFA_dom_sf"/>
</dbReference>
<protein>
    <recommendedName>
        <fullName evidence="2">VWFA domain-containing protein</fullName>
    </recommendedName>
</protein>
<organism evidence="3 4">
    <name type="scientific">Polymorphospora rubra</name>
    <dbReference type="NCBI Taxonomy" id="338584"/>
    <lineage>
        <taxon>Bacteria</taxon>
        <taxon>Bacillati</taxon>
        <taxon>Actinomycetota</taxon>
        <taxon>Actinomycetes</taxon>
        <taxon>Micromonosporales</taxon>
        <taxon>Micromonosporaceae</taxon>
        <taxon>Polymorphospora</taxon>
    </lineage>
</organism>
<dbReference type="Pfam" id="PF00092">
    <property type="entry name" value="VWA"/>
    <property type="match status" value="1"/>
</dbReference>
<dbReference type="InterPro" id="IPR002035">
    <property type="entry name" value="VWF_A"/>
</dbReference>